<dbReference type="CDD" id="cd02440">
    <property type="entry name" value="AdoMet_MTases"/>
    <property type="match status" value="1"/>
</dbReference>
<dbReference type="InterPro" id="IPR029063">
    <property type="entry name" value="SAM-dependent_MTases_sf"/>
</dbReference>
<organism evidence="1 2">
    <name type="scientific">Vibrio xiamenensis</name>
    <dbReference type="NCBI Taxonomy" id="861298"/>
    <lineage>
        <taxon>Bacteria</taxon>
        <taxon>Pseudomonadati</taxon>
        <taxon>Pseudomonadota</taxon>
        <taxon>Gammaproteobacteria</taxon>
        <taxon>Vibrionales</taxon>
        <taxon>Vibrionaceae</taxon>
        <taxon>Vibrio</taxon>
    </lineage>
</organism>
<sequence>MSKNFAPACERNKAPILEQLQVHFANATQVLEIGSGTGQHAIHFAKHLPHLKWHTSDSAVNHASIHAYLRDAKLNNLVAPCEFIVGVNDWPKLDVDAVFTANTTHIMQVHEAQLMMALVASHLPKGGVFCQYGPMKIAGDYTGLSDEEFDRHILAQGFGGIRDIEQLQQWAPGLILRERIAMPANNFLLVWRVEK</sequence>
<dbReference type="EMBL" id="FNDD01000022">
    <property type="protein sequence ID" value="SDH62532.1"/>
    <property type="molecule type" value="Genomic_DNA"/>
</dbReference>
<proteinExistence type="predicted"/>
<evidence type="ECO:0000313" key="2">
    <source>
        <dbReference type="Proteomes" id="UP000198854"/>
    </source>
</evidence>
<name>A0A1G8DXT2_9VIBR</name>
<dbReference type="SUPFAM" id="SSF53335">
    <property type="entry name" value="S-adenosyl-L-methionine-dependent methyltransferases"/>
    <property type="match status" value="1"/>
</dbReference>
<protein>
    <recommendedName>
        <fullName evidence="3">DUF938 domain-containing protein</fullName>
    </recommendedName>
</protein>
<dbReference type="AlphaFoldDB" id="A0A1G8DXT2"/>
<dbReference type="Proteomes" id="UP000198854">
    <property type="component" value="Unassembled WGS sequence"/>
</dbReference>
<dbReference type="Gene3D" id="3.40.50.150">
    <property type="entry name" value="Vaccinia Virus protein VP39"/>
    <property type="match status" value="1"/>
</dbReference>
<dbReference type="OrthoDB" id="5563826at2"/>
<dbReference type="PANTHER" id="PTHR20974:SF0">
    <property type="entry name" value="UPF0585 PROTEIN CG18661"/>
    <property type="match status" value="1"/>
</dbReference>
<evidence type="ECO:0000313" key="1">
    <source>
        <dbReference type="EMBL" id="SDH62532.1"/>
    </source>
</evidence>
<gene>
    <name evidence="1" type="ORF">SAMN04488136_12224</name>
</gene>
<evidence type="ECO:0008006" key="3">
    <source>
        <dbReference type="Google" id="ProtNLM"/>
    </source>
</evidence>
<dbReference type="InterPro" id="IPR010342">
    <property type="entry name" value="DUF938"/>
</dbReference>
<accession>A0A1G8DXT2</accession>
<dbReference type="Pfam" id="PF06080">
    <property type="entry name" value="DUF938"/>
    <property type="match status" value="1"/>
</dbReference>
<dbReference type="STRING" id="861298.SAMN04488136_12224"/>
<reference evidence="1 2" key="1">
    <citation type="submission" date="2016-10" db="EMBL/GenBank/DDBJ databases">
        <authorList>
            <person name="de Groot N.N."/>
        </authorList>
    </citation>
    <scope>NUCLEOTIDE SEQUENCE [LARGE SCALE GENOMIC DNA]</scope>
    <source>
        <strain evidence="1 2">CGMCC 1.10228</strain>
    </source>
</reference>
<dbReference type="RefSeq" id="WP_093276421.1">
    <property type="nucleotide sequence ID" value="NZ_FNDD01000022.1"/>
</dbReference>
<keyword evidence="2" id="KW-1185">Reference proteome</keyword>
<dbReference type="PANTHER" id="PTHR20974">
    <property type="entry name" value="UPF0585 PROTEIN CG18661"/>
    <property type="match status" value="1"/>
</dbReference>